<evidence type="ECO:0000313" key="2">
    <source>
        <dbReference type="EMBL" id="SDM96235.1"/>
    </source>
</evidence>
<dbReference type="STRING" id="310781.SAMN05216259_102145"/>
<dbReference type="Pfam" id="PF17258">
    <property type="entry name" value="DUF5324"/>
    <property type="match status" value="1"/>
</dbReference>
<dbReference type="RefSeq" id="WP_093782869.1">
    <property type="nucleotide sequence ID" value="NZ_FNIE01000002.1"/>
</dbReference>
<name>A0A1G9XJ29_9ACTN</name>
<dbReference type="EMBL" id="FNIE01000002">
    <property type="protein sequence ID" value="SDM96235.1"/>
    <property type="molecule type" value="Genomic_DNA"/>
</dbReference>
<dbReference type="Proteomes" id="UP000199341">
    <property type="component" value="Unassembled WGS sequence"/>
</dbReference>
<evidence type="ECO:0000256" key="1">
    <source>
        <dbReference type="SAM" id="MobiDB-lite"/>
    </source>
</evidence>
<protein>
    <submittedName>
        <fullName evidence="2">Uncharacterized protein</fullName>
    </submittedName>
</protein>
<feature type="region of interest" description="Disordered" evidence="1">
    <location>
        <begin position="218"/>
        <end position="268"/>
    </location>
</feature>
<keyword evidence="3" id="KW-1185">Reference proteome</keyword>
<sequence length="268" mass="28126">MTRIDSVRHAADVTKDSVRHAAEVAAPYASAAKENAVVYGRQAGTYAGTYGRQAGVLARQQYDAKLAARVEQARDQARAAVPPKAAAAVETAARRTRKGARAAAEFAVPKAAAAVAVTRLAAGPAREEVVLRGSAALHALRGQVSAEDIDRLVRRRLRRQKAGRIARDAVFAAAVAAAGIAVWKWWARQSSPEWVVEPSEATEVGDRAAMNGSATLTVVDPLDTGGQSVNGSSAKIDKVDGTAGAGDLDPEVEAKQAEADRKREKGDE</sequence>
<organism evidence="2 3">
    <name type="scientific">Actinacidiphila guanduensis</name>
    <dbReference type="NCBI Taxonomy" id="310781"/>
    <lineage>
        <taxon>Bacteria</taxon>
        <taxon>Bacillati</taxon>
        <taxon>Actinomycetota</taxon>
        <taxon>Actinomycetes</taxon>
        <taxon>Kitasatosporales</taxon>
        <taxon>Streptomycetaceae</taxon>
        <taxon>Actinacidiphila</taxon>
    </lineage>
</organism>
<feature type="compositionally biased region" description="Basic and acidic residues" evidence="1">
    <location>
        <begin position="252"/>
        <end position="268"/>
    </location>
</feature>
<dbReference type="AlphaFoldDB" id="A0A1G9XJ29"/>
<accession>A0A1G9XJ29</accession>
<gene>
    <name evidence="2" type="ORF">SAMN05216259_102145</name>
</gene>
<proteinExistence type="predicted"/>
<dbReference type="InterPro" id="IPR035214">
    <property type="entry name" value="DUF5324"/>
</dbReference>
<dbReference type="OrthoDB" id="4336216at2"/>
<evidence type="ECO:0000313" key="3">
    <source>
        <dbReference type="Proteomes" id="UP000199341"/>
    </source>
</evidence>
<reference evidence="2 3" key="1">
    <citation type="submission" date="2016-10" db="EMBL/GenBank/DDBJ databases">
        <authorList>
            <person name="de Groot N.N."/>
        </authorList>
    </citation>
    <scope>NUCLEOTIDE SEQUENCE [LARGE SCALE GENOMIC DNA]</scope>
    <source>
        <strain evidence="2 3">CGMCC 4.2022</strain>
    </source>
</reference>